<keyword evidence="3" id="KW-0418">Kinase</keyword>
<feature type="region of interest" description="Disordered" evidence="1">
    <location>
        <begin position="1"/>
        <end position="92"/>
    </location>
</feature>
<dbReference type="Proteomes" id="UP000807342">
    <property type="component" value="Unassembled WGS sequence"/>
</dbReference>
<dbReference type="PANTHER" id="PTHR44329">
    <property type="entry name" value="SERINE/THREONINE-PROTEIN KINASE TNNI3K-RELATED"/>
    <property type="match status" value="1"/>
</dbReference>
<feature type="compositionally biased region" description="Polar residues" evidence="1">
    <location>
        <begin position="75"/>
        <end position="92"/>
    </location>
</feature>
<evidence type="ECO:0000259" key="2">
    <source>
        <dbReference type="PROSITE" id="PS50011"/>
    </source>
</evidence>
<dbReference type="InterPro" id="IPR001245">
    <property type="entry name" value="Ser-Thr/Tyr_kinase_cat_dom"/>
</dbReference>
<dbReference type="InterPro" id="IPR008271">
    <property type="entry name" value="Ser/Thr_kinase_AS"/>
</dbReference>
<feature type="domain" description="Protein kinase" evidence="2">
    <location>
        <begin position="195"/>
        <end position="487"/>
    </location>
</feature>
<evidence type="ECO:0000256" key="1">
    <source>
        <dbReference type="SAM" id="MobiDB-lite"/>
    </source>
</evidence>
<dbReference type="Pfam" id="PF07714">
    <property type="entry name" value="PK_Tyr_Ser-Thr"/>
    <property type="match status" value="1"/>
</dbReference>
<comment type="caution">
    <text evidence="3">The sequence shown here is derived from an EMBL/GenBank/DDBJ whole genome shotgun (WGS) entry which is preliminary data.</text>
</comment>
<gene>
    <name evidence="3" type="ORF">P691DRAFT_760499</name>
</gene>
<dbReference type="PROSITE" id="PS50011">
    <property type="entry name" value="PROTEIN_KINASE_DOM"/>
    <property type="match status" value="1"/>
</dbReference>
<keyword evidence="4" id="KW-1185">Reference proteome</keyword>
<dbReference type="GO" id="GO:0004674">
    <property type="term" value="F:protein serine/threonine kinase activity"/>
    <property type="evidence" value="ECO:0007669"/>
    <property type="project" value="TreeGrafter"/>
</dbReference>
<reference evidence="3" key="1">
    <citation type="submission" date="2020-11" db="EMBL/GenBank/DDBJ databases">
        <authorList>
            <consortium name="DOE Joint Genome Institute"/>
            <person name="Ahrendt S."/>
            <person name="Riley R."/>
            <person name="Andreopoulos W."/>
            <person name="Labutti K."/>
            <person name="Pangilinan J."/>
            <person name="Ruiz-Duenas F.J."/>
            <person name="Barrasa J.M."/>
            <person name="Sanchez-Garcia M."/>
            <person name="Camarero S."/>
            <person name="Miyauchi S."/>
            <person name="Serrano A."/>
            <person name="Linde D."/>
            <person name="Babiker R."/>
            <person name="Drula E."/>
            <person name="Ayuso-Fernandez I."/>
            <person name="Pacheco R."/>
            <person name="Padilla G."/>
            <person name="Ferreira P."/>
            <person name="Barriuso J."/>
            <person name="Kellner H."/>
            <person name="Castanera R."/>
            <person name="Alfaro M."/>
            <person name="Ramirez L."/>
            <person name="Pisabarro A.G."/>
            <person name="Kuo A."/>
            <person name="Tritt A."/>
            <person name="Lipzen A."/>
            <person name="He G."/>
            <person name="Yan M."/>
            <person name="Ng V."/>
            <person name="Cullen D."/>
            <person name="Martin F."/>
            <person name="Rosso M.-N."/>
            <person name="Henrissat B."/>
            <person name="Hibbett D."/>
            <person name="Martinez A.T."/>
            <person name="Grigoriev I.V."/>
        </authorList>
    </citation>
    <scope>NUCLEOTIDE SEQUENCE</scope>
    <source>
        <strain evidence="3">MF-IS2</strain>
    </source>
</reference>
<dbReference type="GO" id="GO:0005524">
    <property type="term" value="F:ATP binding"/>
    <property type="evidence" value="ECO:0007669"/>
    <property type="project" value="InterPro"/>
</dbReference>
<evidence type="ECO:0000313" key="3">
    <source>
        <dbReference type="EMBL" id="KAF9447734.1"/>
    </source>
</evidence>
<dbReference type="Gene3D" id="1.10.510.10">
    <property type="entry name" value="Transferase(Phosphotransferase) domain 1"/>
    <property type="match status" value="1"/>
</dbReference>
<dbReference type="OrthoDB" id="6718656at2759"/>
<dbReference type="InterPro" id="IPR000719">
    <property type="entry name" value="Prot_kinase_dom"/>
</dbReference>
<dbReference type="AlphaFoldDB" id="A0A9P5XCD8"/>
<feature type="compositionally biased region" description="Polar residues" evidence="1">
    <location>
        <begin position="1"/>
        <end position="11"/>
    </location>
</feature>
<dbReference type="SMART" id="SM00220">
    <property type="entry name" value="S_TKc"/>
    <property type="match status" value="1"/>
</dbReference>
<protein>
    <submittedName>
        <fullName evidence="3">Kinase-like protein</fullName>
    </submittedName>
</protein>
<keyword evidence="3" id="KW-0808">Transferase</keyword>
<dbReference type="InterPro" id="IPR011009">
    <property type="entry name" value="Kinase-like_dom_sf"/>
</dbReference>
<proteinExistence type="predicted"/>
<dbReference type="PROSITE" id="PS00108">
    <property type="entry name" value="PROTEIN_KINASE_ST"/>
    <property type="match status" value="1"/>
</dbReference>
<organism evidence="3 4">
    <name type="scientific">Macrolepiota fuliginosa MF-IS2</name>
    <dbReference type="NCBI Taxonomy" id="1400762"/>
    <lineage>
        <taxon>Eukaryota</taxon>
        <taxon>Fungi</taxon>
        <taxon>Dikarya</taxon>
        <taxon>Basidiomycota</taxon>
        <taxon>Agaricomycotina</taxon>
        <taxon>Agaricomycetes</taxon>
        <taxon>Agaricomycetidae</taxon>
        <taxon>Agaricales</taxon>
        <taxon>Agaricineae</taxon>
        <taxon>Agaricaceae</taxon>
        <taxon>Macrolepiota</taxon>
    </lineage>
</organism>
<dbReference type="SUPFAM" id="SSF56112">
    <property type="entry name" value="Protein kinase-like (PK-like)"/>
    <property type="match status" value="1"/>
</dbReference>
<dbReference type="InterPro" id="IPR051681">
    <property type="entry name" value="Ser/Thr_Kinases-Pseudokinases"/>
</dbReference>
<evidence type="ECO:0000313" key="4">
    <source>
        <dbReference type="Proteomes" id="UP000807342"/>
    </source>
</evidence>
<name>A0A9P5XCD8_9AGAR</name>
<feature type="compositionally biased region" description="Polar residues" evidence="1">
    <location>
        <begin position="32"/>
        <end position="43"/>
    </location>
</feature>
<sequence length="530" mass="58805">MLQDTEQNTNTRDGDKQGPSSNLDGRSGDTPVVSSINTKISPNPHNPGGSIKDRTTPRIGSTDAGAPASEIANDTVPSDSEASINLASQGQSPWRKIQRQVTKYEVFNSPLIDEPLQAWVNALEKLSDVLRTAESRRALRSLKDEEAQLMIDYLHSVLSQPVLPKTWLRKHTTIALYRLCRTAKLHPHYYVLRDIGVKSREDGGSFSDIYKGHLGDHVLCLKVVRLNKKSDVEAALGAYTKEAVLWGTLRHSNIVPFYGIFYLDEAHTQLCLVSPWMKNSNIVDYLKGNSGAQRESLVCIHFFTTIPESLTNPKIYDVALGLAYLQEQKLIHSDLKGMNILVNDGGRACITDFGLSFLRIDTTIPYGVGSTTALGGLSSRWTAPELVHDENNRPTLKSDVWAFGCVCFEVLTSLLPFHRCRTDSAVISKLLRGELPSAPDPQVLAGIDDDVRQLLTRCWSQIPDDRPSCQKILEILKSKVVIKQPTLDDHGVNWYHKPGSRITMTGEPVDLTNIREILGKVCLLNSFTSP</sequence>
<dbReference type="EMBL" id="MU151187">
    <property type="protein sequence ID" value="KAF9447734.1"/>
    <property type="molecule type" value="Genomic_DNA"/>
</dbReference>
<accession>A0A9P5XCD8</accession>